<protein>
    <submittedName>
        <fullName evidence="7">DMT family transporter</fullName>
    </submittedName>
</protein>
<evidence type="ECO:0000256" key="4">
    <source>
        <dbReference type="ARBA" id="ARBA00023136"/>
    </source>
</evidence>
<keyword evidence="8" id="KW-1185">Reference proteome</keyword>
<evidence type="ECO:0000313" key="7">
    <source>
        <dbReference type="EMBL" id="THD76091.1"/>
    </source>
</evidence>
<dbReference type="SUPFAM" id="SSF103481">
    <property type="entry name" value="Multidrug resistance efflux transporter EmrE"/>
    <property type="match status" value="2"/>
</dbReference>
<feature type="domain" description="EamA" evidence="6">
    <location>
        <begin position="150"/>
        <end position="281"/>
    </location>
</feature>
<dbReference type="Pfam" id="PF00892">
    <property type="entry name" value="EamA"/>
    <property type="match status" value="2"/>
</dbReference>
<dbReference type="OrthoDB" id="9810556at2"/>
<keyword evidence="3 5" id="KW-1133">Transmembrane helix</keyword>
<evidence type="ECO:0000256" key="5">
    <source>
        <dbReference type="SAM" id="Phobius"/>
    </source>
</evidence>
<proteinExistence type="predicted"/>
<feature type="transmembrane region" description="Helical" evidence="5">
    <location>
        <begin position="267"/>
        <end position="287"/>
    </location>
</feature>
<feature type="transmembrane region" description="Helical" evidence="5">
    <location>
        <begin position="121"/>
        <end position="140"/>
    </location>
</feature>
<accession>A0A4S3MCS0</accession>
<dbReference type="PANTHER" id="PTHR32322">
    <property type="entry name" value="INNER MEMBRANE TRANSPORTER"/>
    <property type="match status" value="1"/>
</dbReference>
<name>A0A4S3MCS0_9RHOB</name>
<dbReference type="PANTHER" id="PTHR32322:SF9">
    <property type="entry name" value="AMINO-ACID METABOLITE EFFLUX PUMP-RELATED"/>
    <property type="match status" value="1"/>
</dbReference>
<dbReference type="Proteomes" id="UP000306113">
    <property type="component" value="Unassembled WGS sequence"/>
</dbReference>
<comment type="subcellular location">
    <subcellularLocation>
        <location evidence="1">Membrane</location>
        <topology evidence="1">Multi-pass membrane protein</topology>
    </subcellularLocation>
</comment>
<evidence type="ECO:0000256" key="2">
    <source>
        <dbReference type="ARBA" id="ARBA00022692"/>
    </source>
</evidence>
<feature type="transmembrane region" description="Helical" evidence="5">
    <location>
        <begin position="240"/>
        <end position="261"/>
    </location>
</feature>
<dbReference type="Gene3D" id="1.10.3730.20">
    <property type="match status" value="1"/>
</dbReference>
<evidence type="ECO:0000256" key="3">
    <source>
        <dbReference type="ARBA" id="ARBA00022989"/>
    </source>
</evidence>
<reference evidence="7 8" key="1">
    <citation type="submission" date="2019-04" db="EMBL/GenBank/DDBJ databases">
        <title>Draft genome sequence of Youngimonas vesicularis.</title>
        <authorList>
            <person name="Hameed A."/>
        </authorList>
    </citation>
    <scope>NUCLEOTIDE SEQUENCE [LARGE SCALE GENOMIC DNA]</scope>
    <source>
        <strain evidence="7 8">CC-AMW-E</strain>
    </source>
</reference>
<dbReference type="GO" id="GO:0016020">
    <property type="term" value="C:membrane"/>
    <property type="evidence" value="ECO:0007669"/>
    <property type="project" value="UniProtKB-SubCell"/>
</dbReference>
<feature type="transmembrane region" description="Helical" evidence="5">
    <location>
        <begin position="177"/>
        <end position="198"/>
    </location>
</feature>
<evidence type="ECO:0000256" key="1">
    <source>
        <dbReference type="ARBA" id="ARBA00004141"/>
    </source>
</evidence>
<evidence type="ECO:0000259" key="6">
    <source>
        <dbReference type="Pfam" id="PF00892"/>
    </source>
</evidence>
<feature type="transmembrane region" description="Helical" evidence="5">
    <location>
        <begin position="146"/>
        <end position="165"/>
    </location>
</feature>
<dbReference type="InterPro" id="IPR000620">
    <property type="entry name" value="EamA_dom"/>
</dbReference>
<organism evidence="7 8">
    <name type="scientific">Thalassobius vesicularis</name>
    <dbReference type="NCBI Taxonomy" id="1294297"/>
    <lineage>
        <taxon>Bacteria</taxon>
        <taxon>Pseudomonadati</taxon>
        <taxon>Pseudomonadota</taxon>
        <taxon>Alphaproteobacteria</taxon>
        <taxon>Rhodobacterales</taxon>
        <taxon>Roseobacteraceae</taxon>
        <taxon>Thalassovita</taxon>
    </lineage>
</organism>
<dbReference type="EMBL" id="SSMD01000002">
    <property type="protein sequence ID" value="THD76091.1"/>
    <property type="molecule type" value="Genomic_DNA"/>
</dbReference>
<dbReference type="InterPro" id="IPR050638">
    <property type="entry name" value="AA-Vitamin_Transporters"/>
</dbReference>
<feature type="transmembrane region" description="Helical" evidence="5">
    <location>
        <begin position="89"/>
        <end position="109"/>
    </location>
</feature>
<dbReference type="AlphaFoldDB" id="A0A4S3MCS0"/>
<gene>
    <name evidence="7" type="ORF">E7681_04050</name>
</gene>
<keyword evidence="2 5" id="KW-0812">Transmembrane</keyword>
<feature type="domain" description="EamA" evidence="6">
    <location>
        <begin position="4"/>
        <end position="135"/>
    </location>
</feature>
<dbReference type="InterPro" id="IPR037185">
    <property type="entry name" value="EmrE-like"/>
</dbReference>
<sequence length="294" mass="30696">MVGILGFVWGSTFMGIEIALGGGIPPFWLATGRLAIAAAVLAVVWGRQGWRLALDPDQRPTWAQIVWTGAVSSGIPFLLLNWGQTHVTSGFAGTAMAAVPIFVLPLAHVMVAGERLNARKIIGVGMGVVGVWLLVGQGALTGSGAALEIWGQLACIAVALCYAVNSITIRRLPPVDPIGLTTLMMASGAVITLPFSVVFEGVPPVPSANALWALLGLGVVSTAAMNLLRVLVIRSAGPTFLTLVNYQVPVWSVVLGAWLLAEPLPPSLIWALALILSGVALGQFGALKRLFVSR</sequence>
<feature type="transmembrane region" description="Helical" evidence="5">
    <location>
        <begin position="210"/>
        <end position="228"/>
    </location>
</feature>
<keyword evidence="4 5" id="KW-0472">Membrane</keyword>
<comment type="caution">
    <text evidence="7">The sequence shown here is derived from an EMBL/GenBank/DDBJ whole genome shotgun (WGS) entry which is preliminary data.</text>
</comment>
<evidence type="ECO:0000313" key="8">
    <source>
        <dbReference type="Proteomes" id="UP000306113"/>
    </source>
</evidence>